<dbReference type="RefSeq" id="WP_168870248.1">
    <property type="nucleotide sequence ID" value="NZ_JABAIA010000001.1"/>
</dbReference>
<feature type="domain" description="Beta-lactamase-related" evidence="2">
    <location>
        <begin position="58"/>
        <end position="382"/>
    </location>
</feature>
<organism evidence="3 4">
    <name type="scientific">Chitinophaga varians</name>
    <dbReference type="NCBI Taxonomy" id="2202339"/>
    <lineage>
        <taxon>Bacteria</taxon>
        <taxon>Pseudomonadati</taxon>
        <taxon>Bacteroidota</taxon>
        <taxon>Chitinophagia</taxon>
        <taxon>Chitinophagales</taxon>
        <taxon>Chitinophagaceae</taxon>
        <taxon>Chitinophaga</taxon>
    </lineage>
</organism>
<sequence>MLGCLVLAAGLWLNESIKATEAARPEPRENKQHISVAAPPDTSHTGTAALPAGIPKADRIFNAFMKKYHVPGMAVAITRNGKLVYAKGFGVADRRTGEKVTAHSRFRIASVSKSITAVAILKLVETGKLSLQDKVFGAGALLGTTYGSNPYDHRLQAVTVQHLLQHTAGGWSNTANDPMFSHPGWSVDTLLARTIDQQPLEYDPGTVYAYSNFGYCILGRIIEKVTGKSYADYVQTAVLQPAGIHHMEIGGNTLSERKPGEVAYYGQQGQQPYNFNLSRMDAHGGWIASATDLALFLTAIDGFNTRADILSPASVKTMTTGSAANTGYALGWAVNAWNNWWHAGSLPGTASEIVRAANGFNWVVLCNTRTDKAFFNDLDGLVWKVVNDRQLAWPDTDLFLRLNP</sequence>
<dbReference type="SUPFAM" id="SSF56601">
    <property type="entry name" value="beta-lactamase/transpeptidase-like"/>
    <property type="match status" value="1"/>
</dbReference>
<dbReference type="Proteomes" id="UP000570474">
    <property type="component" value="Unassembled WGS sequence"/>
</dbReference>
<feature type="region of interest" description="Disordered" evidence="1">
    <location>
        <begin position="22"/>
        <end position="47"/>
    </location>
</feature>
<dbReference type="PANTHER" id="PTHR46825">
    <property type="entry name" value="D-ALANYL-D-ALANINE-CARBOXYPEPTIDASE/ENDOPEPTIDASE AMPH"/>
    <property type="match status" value="1"/>
</dbReference>
<accession>A0A847RYA5</accession>
<dbReference type="AlphaFoldDB" id="A0A847RYA5"/>
<protein>
    <submittedName>
        <fullName evidence="3">Beta-lactamase family protein</fullName>
    </submittedName>
</protein>
<dbReference type="PANTHER" id="PTHR46825:SF7">
    <property type="entry name" value="D-ALANYL-D-ALANINE CARBOXYPEPTIDASE"/>
    <property type="match status" value="1"/>
</dbReference>
<name>A0A847RYA5_9BACT</name>
<dbReference type="Pfam" id="PF00144">
    <property type="entry name" value="Beta-lactamase"/>
    <property type="match status" value="1"/>
</dbReference>
<evidence type="ECO:0000256" key="1">
    <source>
        <dbReference type="SAM" id="MobiDB-lite"/>
    </source>
</evidence>
<evidence type="ECO:0000313" key="4">
    <source>
        <dbReference type="Proteomes" id="UP000570474"/>
    </source>
</evidence>
<dbReference type="Gene3D" id="3.40.710.10">
    <property type="entry name" value="DD-peptidase/beta-lactamase superfamily"/>
    <property type="match status" value="1"/>
</dbReference>
<reference evidence="3 4" key="1">
    <citation type="submission" date="2020-04" db="EMBL/GenBank/DDBJ databases">
        <authorList>
            <person name="Yin C."/>
        </authorList>
    </citation>
    <scope>NUCLEOTIDE SEQUENCE [LARGE SCALE GENOMIC DNA]</scope>
    <source>
        <strain evidence="3 4">Ae27</strain>
    </source>
</reference>
<evidence type="ECO:0000259" key="2">
    <source>
        <dbReference type="Pfam" id="PF00144"/>
    </source>
</evidence>
<feature type="compositionally biased region" description="Basic and acidic residues" evidence="1">
    <location>
        <begin position="22"/>
        <end position="32"/>
    </location>
</feature>
<gene>
    <name evidence="3" type="ORF">HGH92_08280</name>
</gene>
<comment type="caution">
    <text evidence="3">The sequence shown here is derived from an EMBL/GenBank/DDBJ whole genome shotgun (WGS) entry which is preliminary data.</text>
</comment>
<dbReference type="InterPro" id="IPR050491">
    <property type="entry name" value="AmpC-like"/>
</dbReference>
<dbReference type="InterPro" id="IPR012338">
    <property type="entry name" value="Beta-lactam/transpept-like"/>
</dbReference>
<dbReference type="InterPro" id="IPR001466">
    <property type="entry name" value="Beta-lactam-related"/>
</dbReference>
<proteinExistence type="predicted"/>
<keyword evidence="4" id="KW-1185">Reference proteome</keyword>
<evidence type="ECO:0000313" key="3">
    <source>
        <dbReference type="EMBL" id="NLR64301.1"/>
    </source>
</evidence>
<dbReference type="EMBL" id="JABAIA010000001">
    <property type="protein sequence ID" value="NLR64301.1"/>
    <property type="molecule type" value="Genomic_DNA"/>
</dbReference>